<feature type="transmembrane region" description="Helical" evidence="6">
    <location>
        <begin position="115"/>
        <end position="133"/>
    </location>
</feature>
<organism evidence="8 9">
    <name type="scientific">Paenibacillus hemerocallicola</name>
    <dbReference type="NCBI Taxonomy" id="1172614"/>
    <lineage>
        <taxon>Bacteria</taxon>
        <taxon>Bacillati</taxon>
        <taxon>Bacillota</taxon>
        <taxon>Bacilli</taxon>
        <taxon>Bacillales</taxon>
        <taxon>Paenibacillaceae</taxon>
        <taxon>Paenibacillus</taxon>
    </lineage>
</organism>
<evidence type="ECO:0000256" key="6">
    <source>
        <dbReference type="SAM" id="Phobius"/>
    </source>
</evidence>
<dbReference type="OrthoDB" id="9781904at2"/>
<evidence type="ECO:0000313" key="9">
    <source>
        <dbReference type="Proteomes" id="UP000307943"/>
    </source>
</evidence>
<keyword evidence="5" id="KW-0902">Two-component regulatory system</keyword>
<keyword evidence="6" id="KW-0812">Transmembrane</keyword>
<keyword evidence="6" id="KW-0472">Membrane</keyword>
<feature type="transmembrane region" description="Helical" evidence="6">
    <location>
        <begin position="201"/>
        <end position="218"/>
    </location>
</feature>
<keyword evidence="3 8" id="KW-0418">Kinase</keyword>
<dbReference type="PANTHER" id="PTHR24421">
    <property type="entry name" value="NITRATE/NITRITE SENSOR PROTEIN NARX-RELATED"/>
    <property type="match status" value="1"/>
</dbReference>
<dbReference type="GO" id="GO:0000160">
    <property type="term" value="P:phosphorelay signal transduction system"/>
    <property type="evidence" value="ECO:0007669"/>
    <property type="project" value="UniProtKB-KW"/>
</dbReference>
<dbReference type="InterPro" id="IPR050482">
    <property type="entry name" value="Sensor_HK_TwoCompSys"/>
</dbReference>
<keyword evidence="1" id="KW-0808">Transferase</keyword>
<dbReference type="InterPro" id="IPR003594">
    <property type="entry name" value="HATPase_dom"/>
</dbReference>
<dbReference type="CDD" id="cd16917">
    <property type="entry name" value="HATPase_UhpB-NarQ-NarX-like"/>
    <property type="match status" value="1"/>
</dbReference>
<dbReference type="EMBL" id="VDCQ01000003">
    <property type="protein sequence ID" value="TNJ67818.1"/>
    <property type="molecule type" value="Genomic_DNA"/>
</dbReference>
<dbReference type="InterPro" id="IPR036890">
    <property type="entry name" value="HATPase_C_sf"/>
</dbReference>
<dbReference type="GO" id="GO:0005524">
    <property type="term" value="F:ATP binding"/>
    <property type="evidence" value="ECO:0007669"/>
    <property type="project" value="UniProtKB-KW"/>
</dbReference>
<feature type="transmembrane region" description="Helical" evidence="6">
    <location>
        <begin position="53"/>
        <end position="72"/>
    </location>
</feature>
<evidence type="ECO:0000259" key="7">
    <source>
        <dbReference type="PROSITE" id="PS50109"/>
    </source>
</evidence>
<dbReference type="AlphaFoldDB" id="A0A5C4TFS2"/>
<dbReference type="Gene3D" id="1.20.5.1930">
    <property type="match status" value="1"/>
</dbReference>
<evidence type="ECO:0000256" key="1">
    <source>
        <dbReference type="ARBA" id="ARBA00022679"/>
    </source>
</evidence>
<feature type="transmembrane region" description="Helical" evidence="6">
    <location>
        <begin position="12"/>
        <end position="33"/>
    </location>
</feature>
<feature type="transmembrane region" description="Helical" evidence="6">
    <location>
        <begin position="79"/>
        <end position="95"/>
    </location>
</feature>
<dbReference type="PANTHER" id="PTHR24421:SF60">
    <property type="entry name" value="SENSOR HISTIDINE KINASE COMP"/>
    <property type="match status" value="1"/>
</dbReference>
<evidence type="ECO:0000256" key="5">
    <source>
        <dbReference type="ARBA" id="ARBA00023012"/>
    </source>
</evidence>
<evidence type="ECO:0000256" key="3">
    <source>
        <dbReference type="ARBA" id="ARBA00022777"/>
    </source>
</evidence>
<dbReference type="Proteomes" id="UP000307943">
    <property type="component" value="Unassembled WGS sequence"/>
</dbReference>
<feature type="transmembrane region" description="Helical" evidence="6">
    <location>
        <begin position="175"/>
        <end position="194"/>
    </location>
</feature>
<keyword evidence="2" id="KW-0547">Nucleotide-binding</keyword>
<keyword evidence="9" id="KW-1185">Reference proteome</keyword>
<gene>
    <name evidence="8" type="ORF">FE784_03475</name>
</gene>
<keyword evidence="4" id="KW-0067">ATP-binding</keyword>
<feature type="transmembrane region" description="Helical" evidence="6">
    <location>
        <begin position="249"/>
        <end position="269"/>
    </location>
</feature>
<feature type="transmembrane region" description="Helical" evidence="6">
    <location>
        <begin position="145"/>
        <end position="163"/>
    </location>
</feature>
<protein>
    <submittedName>
        <fullName evidence="8">Sensor histidine kinase</fullName>
    </submittedName>
</protein>
<reference evidence="8 9" key="1">
    <citation type="submission" date="2019-05" db="EMBL/GenBank/DDBJ databases">
        <title>We sequenced the genome of Paenibacillus hemerocallicola KCTC 33185 for further insight into its adaptation and study the phylogeny of Paenibacillus.</title>
        <authorList>
            <person name="Narsing Rao M.P."/>
        </authorList>
    </citation>
    <scope>NUCLEOTIDE SEQUENCE [LARGE SCALE GENOMIC DNA]</scope>
    <source>
        <strain evidence="8 9">KCTC 33185</strain>
    </source>
</reference>
<comment type="caution">
    <text evidence="8">The sequence shown here is derived from an EMBL/GenBank/DDBJ whole genome shotgun (WGS) entry which is preliminary data.</text>
</comment>
<feature type="domain" description="Histidine kinase" evidence="7">
    <location>
        <begin position="567"/>
        <end position="655"/>
    </location>
</feature>
<dbReference type="Gene3D" id="3.30.565.10">
    <property type="entry name" value="Histidine kinase-like ATPase, C-terminal domain"/>
    <property type="match status" value="1"/>
</dbReference>
<evidence type="ECO:0000256" key="4">
    <source>
        <dbReference type="ARBA" id="ARBA00022840"/>
    </source>
</evidence>
<dbReference type="SUPFAM" id="SSF55874">
    <property type="entry name" value="ATPase domain of HSP90 chaperone/DNA topoisomerase II/histidine kinase"/>
    <property type="match status" value="1"/>
</dbReference>
<evidence type="ECO:0000256" key="2">
    <source>
        <dbReference type="ARBA" id="ARBA00022741"/>
    </source>
</evidence>
<dbReference type="PROSITE" id="PS50109">
    <property type="entry name" value="HIS_KIN"/>
    <property type="match status" value="1"/>
</dbReference>
<evidence type="ECO:0000313" key="8">
    <source>
        <dbReference type="EMBL" id="TNJ67818.1"/>
    </source>
</evidence>
<sequence length="655" mass="74555">MSRYMTMARPLAKVAGAAFILFGMNGLINYALMKPLNGASDAVNRFRYHLDDAVFTLLFVFIAIVFWAMFAVLPRERGYFYLGVISLLTSLQLFWDWDDKSLLFGPFAEVPYGSLVIKCGIVFLLFSFIAYLLGTAKRPITRGLLWAEGVLWATIFTATLLSADESLFIVLNRLFLVLVFLNMALCISQFLTLLRRNEHQAELRWIAFGFVLFALVLLPDPVKDLMEEVEGRHLGYRFVFWEQCLEDTFPWALLSLLTVFGVVFFRRFVQTLKDNRAVTEELWSKNAALEQEMDTRQRLDQLLSEMLRTYRVADWEKCVIREGQRYFQPHEFVLVKYDEANGSISLEGANDPSSIEEDIGETLRSKRNPMSPGEAMITPSMVLGSAGGTNETKLFLAVHSADVGPVYVEERAKFALSLMSKYVSIFYEYFQLLEGRLKEMEQRQADGAPWLSKLFMQMVEKERKRLASDLHDEALQELLHIRRLLDRASIGQSSPEDMEQLRLGLDNAEFMIRETCRELMPSFLSDQGVLHAISRLVEKTRLRADFHLEYYPLPLTASLSDEQTTTIYRVVQELINNAVKHSEASRVALEVGQQGGELHIRYTDDGKGMETGIDFSSTNRFGLRGIAERIRMAGGEVLVQSAPGQGVAVRCTLPV</sequence>
<proteinExistence type="predicted"/>
<dbReference type="Pfam" id="PF02518">
    <property type="entry name" value="HATPase_c"/>
    <property type="match status" value="1"/>
</dbReference>
<keyword evidence="6" id="KW-1133">Transmembrane helix</keyword>
<accession>A0A5C4TFS2</accession>
<dbReference type="InterPro" id="IPR005467">
    <property type="entry name" value="His_kinase_dom"/>
</dbReference>
<dbReference type="SMART" id="SM00387">
    <property type="entry name" value="HATPase_c"/>
    <property type="match status" value="1"/>
</dbReference>
<name>A0A5C4TFS2_9BACL</name>
<dbReference type="GO" id="GO:0016301">
    <property type="term" value="F:kinase activity"/>
    <property type="evidence" value="ECO:0007669"/>
    <property type="project" value="UniProtKB-KW"/>
</dbReference>